<gene>
    <name evidence="1" type="ORF">KUF71_003407</name>
</gene>
<name>A0AAE1L748_9NEOP</name>
<keyword evidence="1" id="KW-0575">Peroxidase</keyword>
<dbReference type="AlphaFoldDB" id="A0AAE1L748"/>
<sequence>VLKQLHQEEIDSLMCHDGTVCCNAAPTTSPANLAGKDQDVKSLVAFMHQCLLDKGISHLINRESPFCTKEQFDY</sequence>
<keyword evidence="1" id="KW-0560">Oxidoreductase</keyword>
<reference evidence="1" key="2">
    <citation type="journal article" date="2023" name="BMC Genomics">
        <title>Pest status, molecular evolution, and epigenetic factors derived from the genome assembly of Frankliniella fusca, a thysanopteran phytovirus vector.</title>
        <authorList>
            <person name="Catto M.A."/>
            <person name="Labadie P.E."/>
            <person name="Jacobson A.L."/>
            <person name="Kennedy G.G."/>
            <person name="Srinivasan R."/>
            <person name="Hunt B.G."/>
        </authorList>
    </citation>
    <scope>NUCLEOTIDE SEQUENCE</scope>
    <source>
        <strain evidence="1">PL_HMW_Pooled</strain>
    </source>
</reference>
<organism evidence="1 2">
    <name type="scientific">Frankliniella fusca</name>
    <dbReference type="NCBI Taxonomy" id="407009"/>
    <lineage>
        <taxon>Eukaryota</taxon>
        <taxon>Metazoa</taxon>
        <taxon>Ecdysozoa</taxon>
        <taxon>Arthropoda</taxon>
        <taxon>Hexapoda</taxon>
        <taxon>Insecta</taxon>
        <taxon>Pterygota</taxon>
        <taxon>Neoptera</taxon>
        <taxon>Paraneoptera</taxon>
        <taxon>Thysanoptera</taxon>
        <taxon>Terebrantia</taxon>
        <taxon>Thripoidea</taxon>
        <taxon>Thripidae</taxon>
        <taxon>Frankliniella</taxon>
    </lineage>
</organism>
<dbReference type="GO" id="GO:0004601">
    <property type="term" value="F:peroxidase activity"/>
    <property type="evidence" value="ECO:0007669"/>
    <property type="project" value="UniProtKB-KW"/>
</dbReference>
<comment type="caution">
    <text evidence="1">The sequence shown here is derived from an EMBL/GenBank/DDBJ whole genome shotgun (WGS) entry which is preliminary data.</text>
</comment>
<evidence type="ECO:0000313" key="1">
    <source>
        <dbReference type="EMBL" id="KAK3908765.1"/>
    </source>
</evidence>
<proteinExistence type="predicted"/>
<protein>
    <submittedName>
        <fullName evidence="1">Phospholipid hydroperoxide glutathione peroxidase</fullName>
    </submittedName>
</protein>
<keyword evidence="2" id="KW-1185">Reference proteome</keyword>
<feature type="non-terminal residue" evidence="1">
    <location>
        <position position="74"/>
    </location>
</feature>
<evidence type="ECO:0000313" key="2">
    <source>
        <dbReference type="Proteomes" id="UP001219518"/>
    </source>
</evidence>
<dbReference type="EMBL" id="JAHWGI010000071">
    <property type="protein sequence ID" value="KAK3908765.1"/>
    <property type="molecule type" value="Genomic_DNA"/>
</dbReference>
<accession>A0AAE1L748</accession>
<reference evidence="1" key="1">
    <citation type="submission" date="2021-07" db="EMBL/GenBank/DDBJ databases">
        <authorList>
            <person name="Catto M.A."/>
            <person name="Jacobson A."/>
            <person name="Kennedy G."/>
            <person name="Labadie P."/>
            <person name="Hunt B.G."/>
            <person name="Srinivasan R."/>
        </authorList>
    </citation>
    <scope>NUCLEOTIDE SEQUENCE</scope>
    <source>
        <strain evidence="1">PL_HMW_Pooled</strain>
        <tissue evidence="1">Head</tissue>
    </source>
</reference>
<dbReference type="Proteomes" id="UP001219518">
    <property type="component" value="Unassembled WGS sequence"/>
</dbReference>